<sequence length="125" mass="14097">MVPTAGGVPTGGWPRVSRSGWARLGPARSNLATRCSPTSPNPRPGSRWDPGSAVPGDVTCLDFVVLMKASCYKNLGSNMWCYMLDQTQRIFLYFYKYKQHIHINTRDVQYGINILLQYFVVFTMT</sequence>
<reference evidence="2 3" key="1">
    <citation type="submission" date="2021-06" db="EMBL/GenBank/DDBJ databases">
        <authorList>
            <person name="Palmer J.M."/>
        </authorList>
    </citation>
    <scope>NUCLEOTIDE SEQUENCE [LARGE SCALE GENOMIC DNA]</scope>
    <source>
        <strain evidence="2 3">AS_MEX2019</strain>
        <tissue evidence="2">Muscle</tissue>
    </source>
</reference>
<organism evidence="2 3">
    <name type="scientific">Ameca splendens</name>
    <dbReference type="NCBI Taxonomy" id="208324"/>
    <lineage>
        <taxon>Eukaryota</taxon>
        <taxon>Metazoa</taxon>
        <taxon>Chordata</taxon>
        <taxon>Craniata</taxon>
        <taxon>Vertebrata</taxon>
        <taxon>Euteleostomi</taxon>
        <taxon>Actinopterygii</taxon>
        <taxon>Neopterygii</taxon>
        <taxon>Teleostei</taxon>
        <taxon>Neoteleostei</taxon>
        <taxon>Acanthomorphata</taxon>
        <taxon>Ovalentaria</taxon>
        <taxon>Atherinomorphae</taxon>
        <taxon>Cyprinodontiformes</taxon>
        <taxon>Goodeidae</taxon>
        <taxon>Ameca</taxon>
    </lineage>
</organism>
<keyword evidence="3" id="KW-1185">Reference proteome</keyword>
<name>A0ABV0Z3K2_9TELE</name>
<comment type="caution">
    <text evidence="2">The sequence shown here is derived from an EMBL/GenBank/DDBJ whole genome shotgun (WGS) entry which is preliminary data.</text>
</comment>
<protein>
    <submittedName>
        <fullName evidence="2">Uncharacterized protein</fullName>
    </submittedName>
</protein>
<evidence type="ECO:0000313" key="3">
    <source>
        <dbReference type="Proteomes" id="UP001469553"/>
    </source>
</evidence>
<evidence type="ECO:0000256" key="1">
    <source>
        <dbReference type="SAM" id="MobiDB-lite"/>
    </source>
</evidence>
<accession>A0ABV0Z3K2</accession>
<dbReference type="Proteomes" id="UP001469553">
    <property type="component" value="Unassembled WGS sequence"/>
</dbReference>
<feature type="region of interest" description="Disordered" evidence="1">
    <location>
        <begin position="1"/>
        <end position="20"/>
    </location>
</feature>
<gene>
    <name evidence="2" type="ORF">AMECASPLE_021773</name>
</gene>
<dbReference type="EMBL" id="JAHRIP010048920">
    <property type="protein sequence ID" value="MEQ2300093.1"/>
    <property type="molecule type" value="Genomic_DNA"/>
</dbReference>
<evidence type="ECO:0000313" key="2">
    <source>
        <dbReference type="EMBL" id="MEQ2300093.1"/>
    </source>
</evidence>
<proteinExistence type="predicted"/>
<feature type="region of interest" description="Disordered" evidence="1">
    <location>
        <begin position="25"/>
        <end position="50"/>
    </location>
</feature>